<accession>A0ACC2DVF5</accession>
<protein>
    <submittedName>
        <fullName evidence="1">Uncharacterized protein</fullName>
    </submittedName>
</protein>
<comment type="caution">
    <text evidence="1">The sequence shown here is derived from an EMBL/GenBank/DDBJ whole genome shotgun (WGS) entry which is preliminary data.</text>
</comment>
<gene>
    <name evidence="1" type="ORF">O6H91_04G028000</name>
</gene>
<dbReference type="Proteomes" id="UP001162992">
    <property type="component" value="Chromosome 4"/>
</dbReference>
<keyword evidence="2" id="KW-1185">Reference proteome</keyword>
<reference evidence="2" key="1">
    <citation type="journal article" date="2024" name="Proc. Natl. Acad. Sci. U.S.A.">
        <title>Extraordinary preservation of gene collinearity over three hundred million years revealed in homosporous lycophytes.</title>
        <authorList>
            <person name="Li C."/>
            <person name="Wickell D."/>
            <person name="Kuo L.Y."/>
            <person name="Chen X."/>
            <person name="Nie B."/>
            <person name="Liao X."/>
            <person name="Peng D."/>
            <person name="Ji J."/>
            <person name="Jenkins J."/>
            <person name="Williams M."/>
            <person name="Shu S."/>
            <person name="Plott C."/>
            <person name="Barry K."/>
            <person name="Rajasekar S."/>
            <person name="Grimwood J."/>
            <person name="Han X."/>
            <person name="Sun S."/>
            <person name="Hou Z."/>
            <person name="He W."/>
            <person name="Dai G."/>
            <person name="Sun C."/>
            <person name="Schmutz J."/>
            <person name="Leebens-Mack J.H."/>
            <person name="Li F.W."/>
            <person name="Wang L."/>
        </authorList>
    </citation>
    <scope>NUCLEOTIDE SEQUENCE [LARGE SCALE GENOMIC DNA]</scope>
    <source>
        <strain evidence="2">cv. PW_Plant_1</strain>
    </source>
</reference>
<evidence type="ECO:0000313" key="2">
    <source>
        <dbReference type="Proteomes" id="UP001162992"/>
    </source>
</evidence>
<dbReference type="EMBL" id="CM055095">
    <property type="protein sequence ID" value="KAJ7558199.1"/>
    <property type="molecule type" value="Genomic_DNA"/>
</dbReference>
<sequence>MATLYSRNHPGIASDKFKIYLLIFSSLVIMVQFLVFERKWNDLYARVENWTDLSPAWYQKHHNYTQLSPESDSKARKLGSINSMKVEEKFEHLEPCMSGKRFNGDEKVDLTEAELACLNDILHTQKLDCHDTQSGILEALKLEVSSLREKLSLSLKQLQPSKPNMDEERTIEHLQKELKQLQTNLAQSVTFLNLKDTREPGETNQDTNWFMSSLHGHPENGKPEAFDFPSEESNGRVLCLQGNHTSDGTQNKYAFAWKGFLPPNSVFLPGVTLVADNYWNYENIWHGMSAMVNFAAWRSENGCIVPDRLVLYHWGELVTTMGTWLNNVLHASLGRKLEIETLDYAGRPVCFERAVVHRRGLGGTSVQNLNKLFDMVRCRVRIFCKVEVEKSIAARQEGAINLLILLRTGPRAFNNDSGVINVVASRCERVKGCRLEVVHISNLSFCEQVKLLSRTDILVTSHGAQLTNIMFMSRGSSVMEMFPKGWLKFAGIGQNIYKWLTDWTGLHHEGAWHDTEGPDCPYPVTEVLPCLLFHKDLSVGLNETHLSTWTADVLQNFQRRRADLGSKMEAIDSKGAECACNQIGQDSAL</sequence>
<name>A0ACC2DVF5_DIPCM</name>
<organism evidence="1 2">
    <name type="scientific">Diphasiastrum complanatum</name>
    <name type="common">Issler's clubmoss</name>
    <name type="synonym">Lycopodium complanatum</name>
    <dbReference type="NCBI Taxonomy" id="34168"/>
    <lineage>
        <taxon>Eukaryota</taxon>
        <taxon>Viridiplantae</taxon>
        <taxon>Streptophyta</taxon>
        <taxon>Embryophyta</taxon>
        <taxon>Tracheophyta</taxon>
        <taxon>Lycopodiopsida</taxon>
        <taxon>Lycopodiales</taxon>
        <taxon>Lycopodiaceae</taxon>
        <taxon>Lycopodioideae</taxon>
        <taxon>Diphasiastrum</taxon>
    </lineage>
</organism>
<evidence type="ECO:0000313" key="1">
    <source>
        <dbReference type="EMBL" id="KAJ7558199.1"/>
    </source>
</evidence>
<proteinExistence type="predicted"/>